<feature type="signal peptide" evidence="1">
    <location>
        <begin position="1"/>
        <end position="18"/>
    </location>
</feature>
<accession>A0ABY3FLG3</accession>
<evidence type="ECO:0000313" key="3">
    <source>
        <dbReference type="Proteomes" id="UP000317519"/>
    </source>
</evidence>
<evidence type="ECO:0000256" key="1">
    <source>
        <dbReference type="SAM" id="SignalP"/>
    </source>
</evidence>
<gene>
    <name evidence="2" type="ORF">IQ05_00869</name>
</gene>
<reference evidence="2 3" key="1">
    <citation type="journal article" date="2015" name="Stand. Genomic Sci.">
        <title>Genomic Encyclopedia of Bacterial and Archaeal Type Strains, Phase III: the genomes of soil and plant-associated and newly described type strains.</title>
        <authorList>
            <person name="Whitman W.B."/>
            <person name="Woyke T."/>
            <person name="Klenk H.P."/>
            <person name="Zhou Y."/>
            <person name="Lilburn T.G."/>
            <person name="Beck B.J."/>
            <person name="De Vos P."/>
            <person name="Vandamme P."/>
            <person name="Eisen J.A."/>
            <person name="Garrity G."/>
            <person name="Hugenholtz P."/>
            <person name="Kyrpides N.C."/>
        </authorList>
    </citation>
    <scope>NUCLEOTIDE SEQUENCE [LARGE SCALE GENOMIC DNA]</scope>
    <source>
        <strain evidence="2 3">CGMCC 1.6847</strain>
    </source>
</reference>
<protein>
    <recommendedName>
        <fullName evidence="4">GLPGLI family protein</fullName>
    </recommendedName>
</protein>
<proteinExistence type="predicted"/>
<name>A0ABY3FLG3_9FLAO</name>
<sequence length="156" mass="18856">MKKIFWILILCISFSMMGQSQESDFFNFYKGGTKYKKPVKYVLFNMSAGDIKKEVNNKIYFYMGGETFIFDSKINKKDTCLVDKFKFTFDKSEDLQQKAYQFYKEKKQMEEIKMKLKNLILYPVTDFSPYFKIYVLEKTHKNTLLKYEVDWIYSTF</sequence>
<dbReference type="Proteomes" id="UP000317519">
    <property type="component" value="Unassembled WGS sequence"/>
</dbReference>
<keyword evidence="1" id="KW-0732">Signal</keyword>
<evidence type="ECO:0008006" key="4">
    <source>
        <dbReference type="Google" id="ProtNLM"/>
    </source>
</evidence>
<organism evidence="2 3">
    <name type="scientific">Flavobacterium tiangeerense</name>
    <dbReference type="NCBI Taxonomy" id="459471"/>
    <lineage>
        <taxon>Bacteria</taxon>
        <taxon>Pseudomonadati</taxon>
        <taxon>Bacteroidota</taxon>
        <taxon>Flavobacteriia</taxon>
        <taxon>Flavobacteriales</taxon>
        <taxon>Flavobacteriaceae</taxon>
        <taxon>Flavobacterium</taxon>
    </lineage>
</organism>
<evidence type="ECO:0000313" key="2">
    <source>
        <dbReference type="EMBL" id="TWI01293.1"/>
    </source>
</evidence>
<keyword evidence="3" id="KW-1185">Reference proteome</keyword>
<dbReference type="RefSeq" id="WP_144890148.1">
    <property type="nucleotide sequence ID" value="NZ_VLKO01000003.1"/>
</dbReference>
<feature type="chain" id="PRO_5045778407" description="GLPGLI family protein" evidence="1">
    <location>
        <begin position="19"/>
        <end position="156"/>
    </location>
</feature>
<dbReference type="EMBL" id="VLKO01000003">
    <property type="protein sequence ID" value="TWI01293.1"/>
    <property type="molecule type" value="Genomic_DNA"/>
</dbReference>
<comment type="caution">
    <text evidence="2">The sequence shown here is derived from an EMBL/GenBank/DDBJ whole genome shotgun (WGS) entry which is preliminary data.</text>
</comment>